<dbReference type="Pfam" id="PF00043">
    <property type="entry name" value="GST_C"/>
    <property type="match status" value="1"/>
</dbReference>
<evidence type="ECO:0000256" key="2">
    <source>
        <dbReference type="RuleBase" id="RU003494"/>
    </source>
</evidence>
<keyword evidence="6" id="KW-1185">Reference proteome</keyword>
<dbReference type="PROSITE" id="PS50404">
    <property type="entry name" value="GST_NTER"/>
    <property type="match status" value="1"/>
</dbReference>
<comment type="similarity">
    <text evidence="1 2">Belongs to the GST superfamily.</text>
</comment>
<dbReference type="InterPro" id="IPR010987">
    <property type="entry name" value="Glutathione-S-Trfase_C-like"/>
</dbReference>
<feature type="domain" description="GST N-terminal" evidence="3">
    <location>
        <begin position="7"/>
        <end position="103"/>
    </location>
</feature>
<sequence>MAADNVPKAVLYWFPGSVWASVPRLVASEKKFTSNELEERIVDLGKGENFAPAYLRIHPEGHVPALVVPYEHTLDESIKTKFKALTSTIEVCNFLDQSTNTNPGFSAPSLSPATVQRAAVSKEIIEAIHVDAVDPNAALLVWRSEDERKAKLAGLPGGFLRGRQEALERYAKEVGDSDPRLKEFYARKMQENGGLLALLEGKGDSTAVQEKAKKLWTGIGETLQTLETKFEPNAVYLVGDQISLADLHVGAWLARLLAVAGATSITDVDGNLAKLEQNLDSGVKIGPRVTKWAQALFERDSFAKDVYADGLH</sequence>
<dbReference type="PROSITE" id="PS50405">
    <property type="entry name" value="GST_CTER"/>
    <property type="match status" value="1"/>
</dbReference>
<evidence type="ECO:0000259" key="3">
    <source>
        <dbReference type="PROSITE" id="PS50404"/>
    </source>
</evidence>
<dbReference type="Pfam" id="PF02798">
    <property type="entry name" value="GST_N"/>
    <property type="match status" value="1"/>
</dbReference>
<evidence type="ECO:0000313" key="6">
    <source>
        <dbReference type="Proteomes" id="UP001342314"/>
    </source>
</evidence>
<protein>
    <recommendedName>
        <fullName evidence="7">Glutathione S-transferase</fullName>
    </recommendedName>
</protein>
<gene>
    <name evidence="5" type="ORF">Rhopal_001941-T1</name>
</gene>
<feature type="domain" description="GST C-terminal" evidence="4">
    <location>
        <begin position="162"/>
        <end position="312"/>
    </location>
</feature>
<organism evidence="5 6">
    <name type="scientific">Rhodotorula paludigena</name>
    <dbReference type="NCBI Taxonomy" id="86838"/>
    <lineage>
        <taxon>Eukaryota</taxon>
        <taxon>Fungi</taxon>
        <taxon>Dikarya</taxon>
        <taxon>Basidiomycota</taxon>
        <taxon>Pucciniomycotina</taxon>
        <taxon>Microbotryomycetes</taxon>
        <taxon>Sporidiobolales</taxon>
        <taxon>Sporidiobolaceae</taxon>
        <taxon>Rhodotorula</taxon>
    </lineage>
</organism>
<dbReference type="InterPro" id="IPR004045">
    <property type="entry name" value="Glutathione_S-Trfase_N"/>
</dbReference>
<dbReference type="Proteomes" id="UP001342314">
    <property type="component" value="Unassembled WGS sequence"/>
</dbReference>
<dbReference type="InterPro" id="IPR036282">
    <property type="entry name" value="Glutathione-S-Trfase_C_sf"/>
</dbReference>
<reference evidence="5 6" key="1">
    <citation type="submission" date="2021-12" db="EMBL/GenBank/DDBJ databases">
        <title>High titer production of polyol ester of fatty acids by Rhodotorula paludigena BS15 towards product separation-free biomass refinery.</title>
        <authorList>
            <person name="Mano J."/>
            <person name="Ono H."/>
            <person name="Tanaka T."/>
            <person name="Naito K."/>
            <person name="Sushida H."/>
            <person name="Ike M."/>
            <person name="Tokuyasu K."/>
            <person name="Kitaoka M."/>
        </authorList>
    </citation>
    <scope>NUCLEOTIDE SEQUENCE [LARGE SCALE GENOMIC DNA]</scope>
    <source>
        <strain evidence="5 6">BS15</strain>
    </source>
</reference>
<dbReference type="SUPFAM" id="SSF47616">
    <property type="entry name" value="GST C-terminal domain-like"/>
    <property type="match status" value="1"/>
</dbReference>
<dbReference type="CDD" id="cd00570">
    <property type="entry name" value="GST_N_family"/>
    <property type="match status" value="1"/>
</dbReference>
<comment type="caution">
    <text evidence="5">The sequence shown here is derived from an EMBL/GenBank/DDBJ whole genome shotgun (WGS) entry which is preliminary data.</text>
</comment>
<dbReference type="InterPro" id="IPR036249">
    <property type="entry name" value="Thioredoxin-like_sf"/>
</dbReference>
<dbReference type="Gene3D" id="3.40.30.10">
    <property type="entry name" value="Glutaredoxin"/>
    <property type="match status" value="1"/>
</dbReference>
<evidence type="ECO:0000256" key="1">
    <source>
        <dbReference type="ARBA" id="ARBA00007409"/>
    </source>
</evidence>
<accession>A0AAV5G8X7</accession>
<dbReference type="AlphaFoldDB" id="A0AAV5G8X7"/>
<dbReference type="PANTHER" id="PTHR44051:SF8">
    <property type="entry name" value="GLUTATHIONE S-TRANSFERASE GSTA"/>
    <property type="match status" value="1"/>
</dbReference>
<evidence type="ECO:0000313" key="5">
    <source>
        <dbReference type="EMBL" id="GJN88970.1"/>
    </source>
</evidence>
<dbReference type="EMBL" id="BQKY01000004">
    <property type="protein sequence ID" value="GJN88970.1"/>
    <property type="molecule type" value="Genomic_DNA"/>
</dbReference>
<evidence type="ECO:0008006" key="7">
    <source>
        <dbReference type="Google" id="ProtNLM"/>
    </source>
</evidence>
<evidence type="ECO:0000259" key="4">
    <source>
        <dbReference type="PROSITE" id="PS50405"/>
    </source>
</evidence>
<name>A0AAV5G8X7_9BASI</name>
<dbReference type="PANTHER" id="PTHR44051">
    <property type="entry name" value="GLUTATHIONE S-TRANSFERASE-RELATED"/>
    <property type="match status" value="1"/>
</dbReference>
<proteinExistence type="inferred from homology"/>
<dbReference type="SUPFAM" id="SSF52833">
    <property type="entry name" value="Thioredoxin-like"/>
    <property type="match status" value="1"/>
</dbReference>
<dbReference type="InterPro" id="IPR004046">
    <property type="entry name" value="GST_C"/>
</dbReference>
<dbReference type="Gene3D" id="1.20.1050.10">
    <property type="match status" value="1"/>
</dbReference>